<dbReference type="InterPro" id="IPR005135">
    <property type="entry name" value="Endo/exonuclease/phosphatase"/>
</dbReference>
<dbReference type="EMBL" id="VSWD01000003">
    <property type="protein sequence ID" value="KAK3106020.1"/>
    <property type="molecule type" value="Genomic_DNA"/>
</dbReference>
<dbReference type="PANTHER" id="PTHR33332">
    <property type="entry name" value="REVERSE TRANSCRIPTASE DOMAIN-CONTAINING PROTEIN"/>
    <property type="match status" value="1"/>
</dbReference>
<feature type="domain" description="Reverse transcriptase" evidence="1">
    <location>
        <begin position="514"/>
        <end position="787"/>
    </location>
</feature>
<evidence type="ECO:0000259" key="1">
    <source>
        <dbReference type="PROSITE" id="PS50878"/>
    </source>
</evidence>
<evidence type="ECO:0000313" key="2">
    <source>
        <dbReference type="EMBL" id="KAK3106020.1"/>
    </source>
</evidence>
<comment type="caution">
    <text evidence="2">The sequence shown here is derived from an EMBL/GenBank/DDBJ whole genome shotgun (WGS) entry which is preliminary data.</text>
</comment>
<sequence length="986" mass="113487">MVNSHSNVRPNLKPASPPKNDVSYVKSIINSENFGLVQKGLRFSNLNICHVLPKLDEIKLLLESKCSVNILGLCETFLDVSVNNDFLNIPGFEFERKDRDGRSGGGILLYISNTINYKRRCDLESDNIETIWVEIQLTNSKPLLLCSVYRPPSAPTSWVDAFASEIDNAISCEDNEIILMGDYNIDLNKDPPSYWTTGLESFNLSQIIKTSARVTVNYSTLIDHVYTNRPDNIQEVNVPCIAMSDHYPVCFTRRLPKLEKKKKHLEIIYRDFKNFDEKKFLQDLCSAPFFKVNEKENVNDALDLFYDIFLQILDRHAKLVTKRVKTQTKPVWLTPEINEARYNRDYFHHKKDIQNFKKWRNKVIELIKEAKMNYYSVAVENNHNTGDIWRSMKQLIPKGSHSLPNKLNDGQTTAESTSEIVNLFNKFYTELSDNIITDSFNEPINTFDKLKCFTESKLLPSQLFEIQPATEEEVFNLLNKLNVNKSAGIDTLGPRILKIAAGIITKPITSMINMSIFTGVFPEKLKTAKVTPIYKKGDKSDPGNYRPISILPTISKLFERHITTQMYDYLKENDLLMKEQSGFRKSHSCQTALTKLTEKWITDIDNGNMTGVSLLDFRKAFDLVNHKILIDKMKYYNFTNETLNWLESYLSYRTQTVHIGNVSSNLSAITCGVPQGSVLGPVLFLLYINDLPLHVKNSILDLFADDATLHKANNNLLEIERDMNEDMDHISAWCKENRMVINESKTKCILVGARQKISRLPTTTLSLKVNDKLIDNLTSDKLLGVYIDNYLQFDKHIDEVCKAITQKIALLRRIKKYLGLQHRVLYYNAYILPSIDYCLTIYGNASKSHLDRILKLQKSAARVIMDAPPDTPSQPLFDELDWLNIYDRCIFNKGVLLFKIFNNQAPSFLLDLFSETSNSNYQLRSITDRALSIPRHKTEFYKRSLQYSGVILWNELPTHIRLSNSLPTFKNSLLKYLKEKRNNTNV</sequence>
<dbReference type="AlphaFoldDB" id="A0AA88YUR8"/>
<evidence type="ECO:0000313" key="3">
    <source>
        <dbReference type="Proteomes" id="UP001186944"/>
    </source>
</evidence>
<dbReference type="InterPro" id="IPR043502">
    <property type="entry name" value="DNA/RNA_pol_sf"/>
</dbReference>
<name>A0AA88YUR8_PINIB</name>
<organism evidence="2 3">
    <name type="scientific">Pinctada imbricata</name>
    <name type="common">Atlantic pearl-oyster</name>
    <name type="synonym">Pinctada martensii</name>
    <dbReference type="NCBI Taxonomy" id="66713"/>
    <lineage>
        <taxon>Eukaryota</taxon>
        <taxon>Metazoa</taxon>
        <taxon>Spiralia</taxon>
        <taxon>Lophotrochozoa</taxon>
        <taxon>Mollusca</taxon>
        <taxon>Bivalvia</taxon>
        <taxon>Autobranchia</taxon>
        <taxon>Pteriomorphia</taxon>
        <taxon>Pterioida</taxon>
        <taxon>Pterioidea</taxon>
        <taxon>Pteriidae</taxon>
        <taxon>Pinctada</taxon>
    </lineage>
</organism>
<protein>
    <recommendedName>
        <fullName evidence="1">Reverse transcriptase domain-containing protein</fullName>
    </recommendedName>
</protein>
<proteinExistence type="predicted"/>
<dbReference type="CDD" id="cd01650">
    <property type="entry name" value="RT_nLTR_like"/>
    <property type="match status" value="1"/>
</dbReference>
<reference evidence="2" key="1">
    <citation type="submission" date="2019-08" db="EMBL/GenBank/DDBJ databases">
        <title>The improved chromosome-level genome for the pearl oyster Pinctada fucata martensii using PacBio sequencing and Hi-C.</title>
        <authorList>
            <person name="Zheng Z."/>
        </authorList>
    </citation>
    <scope>NUCLEOTIDE SEQUENCE</scope>
    <source>
        <strain evidence="2">ZZ-2019</strain>
        <tissue evidence="2">Adductor muscle</tissue>
    </source>
</reference>
<dbReference type="Pfam" id="PF00078">
    <property type="entry name" value="RVT_1"/>
    <property type="match status" value="1"/>
</dbReference>
<keyword evidence="3" id="KW-1185">Reference proteome</keyword>
<dbReference type="Proteomes" id="UP001186944">
    <property type="component" value="Unassembled WGS sequence"/>
</dbReference>
<dbReference type="SUPFAM" id="SSF56219">
    <property type="entry name" value="DNase I-like"/>
    <property type="match status" value="1"/>
</dbReference>
<dbReference type="InterPro" id="IPR000477">
    <property type="entry name" value="RT_dom"/>
</dbReference>
<dbReference type="Pfam" id="PF03372">
    <property type="entry name" value="Exo_endo_phos"/>
    <property type="match status" value="1"/>
</dbReference>
<gene>
    <name evidence="2" type="ORF">FSP39_011143</name>
</gene>
<dbReference type="Gene3D" id="3.60.10.10">
    <property type="entry name" value="Endonuclease/exonuclease/phosphatase"/>
    <property type="match status" value="1"/>
</dbReference>
<dbReference type="PROSITE" id="PS50878">
    <property type="entry name" value="RT_POL"/>
    <property type="match status" value="1"/>
</dbReference>
<dbReference type="SUPFAM" id="SSF56672">
    <property type="entry name" value="DNA/RNA polymerases"/>
    <property type="match status" value="1"/>
</dbReference>
<accession>A0AA88YUR8</accession>
<dbReference type="InterPro" id="IPR036691">
    <property type="entry name" value="Endo/exonu/phosph_ase_sf"/>
</dbReference>
<dbReference type="GO" id="GO:0003824">
    <property type="term" value="F:catalytic activity"/>
    <property type="evidence" value="ECO:0007669"/>
    <property type="project" value="InterPro"/>
</dbReference>